<protein>
    <submittedName>
        <fullName evidence="4">Hemolysin type calcium-binding protein</fullName>
    </submittedName>
</protein>
<evidence type="ECO:0000313" key="4">
    <source>
        <dbReference type="EMBL" id="RKQ70094.1"/>
    </source>
</evidence>
<organism evidence="4 5">
    <name type="scientific">Oceanibaculum indicum</name>
    <dbReference type="NCBI Taxonomy" id="526216"/>
    <lineage>
        <taxon>Bacteria</taxon>
        <taxon>Pseudomonadati</taxon>
        <taxon>Pseudomonadota</taxon>
        <taxon>Alphaproteobacteria</taxon>
        <taxon>Rhodospirillales</taxon>
        <taxon>Oceanibaculaceae</taxon>
        <taxon>Oceanibaculum</taxon>
    </lineage>
</organism>
<keyword evidence="2" id="KW-0964">Secreted</keyword>
<dbReference type="Gene3D" id="2.150.10.10">
    <property type="entry name" value="Serralysin-like metalloprotease, C-terminal"/>
    <property type="match status" value="2"/>
</dbReference>
<dbReference type="GO" id="GO:0005576">
    <property type="term" value="C:extracellular region"/>
    <property type="evidence" value="ECO:0007669"/>
    <property type="project" value="UniProtKB-SubCell"/>
</dbReference>
<dbReference type="EMBL" id="RBIG01000002">
    <property type="protein sequence ID" value="RKQ70094.1"/>
    <property type="molecule type" value="Genomic_DNA"/>
</dbReference>
<comment type="caution">
    <text evidence="4">The sequence shown here is derived from an EMBL/GenBank/DDBJ whole genome shotgun (WGS) entry which is preliminary data.</text>
</comment>
<dbReference type="GO" id="GO:0005509">
    <property type="term" value="F:calcium ion binding"/>
    <property type="evidence" value="ECO:0007669"/>
    <property type="project" value="InterPro"/>
</dbReference>
<feature type="compositionally biased region" description="Gly residues" evidence="3">
    <location>
        <begin position="107"/>
        <end position="117"/>
    </location>
</feature>
<dbReference type="Pfam" id="PF00353">
    <property type="entry name" value="HemolysinCabind"/>
    <property type="match status" value="3"/>
</dbReference>
<sequence length="279" mass="27802">MATVPSAHFAENPALSPSEKAALDGLPSFDAILRPTHPADVMSAASEGYDLLLLDFTIDALPDAVEAVEITGTVGVSLAANALGNLVVGGLGADTVLGQQGDDTLLGGTGSDLLGGGKGRDRLEGGAGDDTLFGGRGSDILSGGAGRNELQGNRGADTILGGDEGDLLRGGKDGDSIQGSIGDDTIHAGKGSDTLAGGDGADSFHFKAGDEENLILDFDLAEDVILLAADLGLDAAMALARIGTDGDGNAVIDLGHDSYITLAGIDPAALTLDHFLVLG</sequence>
<proteinExistence type="predicted"/>
<evidence type="ECO:0000256" key="3">
    <source>
        <dbReference type="SAM" id="MobiDB-lite"/>
    </source>
</evidence>
<evidence type="ECO:0000313" key="5">
    <source>
        <dbReference type="Proteomes" id="UP000277424"/>
    </source>
</evidence>
<dbReference type="InterPro" id="IPR001343">
    <property type="entry name" value="Hemolysn_Ca-bd"/>
</dbReference>
<dbReference type="PRINTS" id="PR00313">
    <property type="entry name" value="CABNDNGRPT"/>
</dbReference>
<dbReference type="PANTHER" id="PTHR38340:SF1">
    <property type="entry name" value="S-LAYER PROTEIN"/>
    <property type="match status" value="1"/>
</dbReference>
<accession>A0A420WGE9</accession>
<dbReference type="InterPro" id="IPR050557">
    <property type="entry name" value="RTX_toxin/Mannuronan_C5-epim"/>
</dbReference>
<reference evidence="4 5" key="1">
    <citation type="submission" date="2018-10" db="EMBL/GenBank/DDBJ databases">
        <title>Comparative analysis of microorganisms from saline springs in Andes Mountain Range, Colombia.</title>
        <authorList>
            <person name="Rubin E."/>
        </authorList>
    </citation>
    <scope>NUCLEOTIDE SEQUENCE [LARGE SCALE GENOMIC DNA]</scope>
    <source>
        <strain evidence="4 5">USBA 36</strain>
    </source>
</reference>
<feature type="region of interest" description="Disordered" evidence="3">
    <location>
        <begin position="107"/>
        <end position="174"/>
    </location>
</feature>
<evidence type="ECO:0000256" key="1">
    <source>
        <dbReference type="ARBA" id="ARBA00004613"/>
    </source>
</evidence>
<dbReference type="SUPFAM" id="SSF51120">
    <property type="entry name" value="beta-Roll"/>
    <property type="match status" value="2"/>
</dbReference>
<gene>
    <name evidence="4" type="ORF">BCL74_2032</name>
</gene>
<dbReference type="PROSITE" id="PS00330">
    <property type="entry name" value="HEMOLYSIN_CALCIUM"/>
    <property type="match status" value="4"/>
</dbReference>
<dbReference type="RefSeq" id="WP_121219663.1">
    <property type="nucleotide sequence ID" value="NZ_RBIG01000002.1"/>
</dbReference>
<evidence type="ECO:0000256" key="2">
    <source>
        <dbReference type="ARBA" id="ARBA00022525"/>
    </source>
</evidence>
<dbReference type="OrthoDB" id="5469761at2"/>
<dbReference type="PANTHER" id="PTHR38340">
    <property type="entry name" value="S-LAYER PROTEIN"/>
    <property type="match status" value="1"/>
</dbReference>
<dbReference type="InterPro" id="IPR018511">
    <property type="entry name" value="Hemolysin-typ_Ca-bd_CS"/>
</dbReference>
<dbReference type="Proteomes" id="UP000277424">
    <property type="component" value="Unassembled WGS sequence"/>
</dbReference>
<dbReference type="AlphaFoldDB" id="A0A420WGE9"/>
<dbReference type="InterPro" id="IPR011049">
    <property type="entry name" value="Serralysin-like_metalloprot_C"/>
</dbReference>
<name>A0A420WGE9_9PROT</name>
<comment type="subcellular location">
    <subcellularLocation>
        <location evidence="1">Secreted</location>
    </subcellularLocation>
</comment>